<proteinExistence type="predicted"/>
<dbReference type="Proteomes" id="UP000322976">
    <property type="component" value="Unassembled WGS sequence"/>
</dbReference>
<feature type="transmembrane region" description="Helical" evidence="1">
    <location>
        <begin position="7"/>
        <end position="25"/>
    </location>
</feature>
<dbReference type="Gene3D" id="2.60.320.10">
    <property type="entry name" value="N-utilization substance G protein NusG, insert domain"/>
    <property type="match status" value="1"/>
</dbReference>
<dbReference type="RefSeq" id="WP_149544226.1">
    <property type="nucleotide sequence ID" value="NZ_VTPS01000001.1"/>
</dbReference>
<gene>
    <name evidence="2" type="ORF">FWJ32_01650</name>
</gene>
<keyword evidence="3" id="KW-1185">Reference proteome</keyword>
<dbReference type="CDD" id="cd09911">
    <property type="entry name" value="Lin0431_like"/>
    <property type="match status" value="1"/>
</dbReference>
<keyword evidence="1" id="KW-0472">Membrane</keyword>
<evidence type="ECO:0000313" key="2">
    <source>
        <dbReference type="EMBL" id="TZE83607.1"/>
    </source>
</evidence>
<dbReference type="Pfam" id="PF07009">
    <property type="entry name" value="NusG_II"/>
    <property type="match status" value="1"/>
</dbReference>
<comment type="caution">
    <text evidence="2">The sequence shown here is derived from an EMBL/GenBank/DDBJ whole genome shotgun (WGS) entry which is preliminary data.</text>
</comment>
<dbReference type="InterPro" id="IPR038690">
    <property type="entry name" value="NusG_2_sf"/>
</dbReference>
<name>A0A5D8QH34_9THEO</name>
<reference evidence="2 3" key="1">
    <citation type="submission" date="2019-08" db="EMBL/GenBank/DDBJ databases">
        <title>Calorimonas adulescens gen. nov., sp. nov., an anaerobic thermophilic bacterium from Sakhalin hot spring.</title>
        <authorList>
            <person name="Khomyakova M.A."/>
            <person name="Merkel A.Y."/>
            <person name="Novikov A."/>
            <person name="Bonch-Osmolovskaya E.A."/>
            <person name="Slobodkin A.I."/>
        </authorList>
    </citation>
    <scope>NUCLEOTIDE SEQUENCE [LARGE SCALE GENOMIC DNA]</scope>
    <source>
        <strain evidence="2 3">A05MB</strain>
    </source>
</reference>
<dbReference type="AlphaFoldDB" id="A0A5D8QH34"/>
<sequence length="121" mass="13427">MKIGDKILIVAIIVFSIVGFAYSILRPTFPGDTVYIEVDGKLYEELPLSKDKTVTVKVDGGGYNVVEIKGGKVRISDANCPDRVCVRQGWIDRSGENIICLPHRVVVRISGRMKNVDQVTY</sequence>
<dbReference type="GO" id="GO:0051537">
    <property type="term" value="F:2 iron, 2 sulfur cluster binding"/>
    <property type="evidence" value="ECO:0007669"/>
    <property type="project" value="InterPro"/>
</dbReference>
<accession>A0A5D8QH34</accession>
<evidence type="ECO:0000313" key="3">
    <source>
        <dbReference type="Proteomes" id="UP000322976"/>
    </source>
</evidence>
<dbReference type="EMBL" id="VTPS01000001">
    <property type="protein sequence ID" value="TZE83607.1"/>
    <property type="molecule type" value="Genomic_DNA"/>
</dbReference>
<protein>
    <submittedName>
        <fullName evidence="2">NusG domain II-containing protein</fullName>
    </submittedName>
</protein>
<organism evidence="2 3">
    <name type="scientific">Calorimonas adulescens</name>
    <dbReference type="NCBI Taxonomy" id="2606906"/>
    <lineage>
        <taxon>Bacteria</taxon>
        <taxon>Bacillati</taxon>
        <taxon>Bacillota</taxon>
        <taxon>Clostridia</taxon>
        <taxon>Thermoanaerobacterales</taxon>
        <taxon>Thermoanaerobacteraceae</taxon>
        <taxon>Calorimonas</taxon>
    </lineage>
</organism>
<evidence type="ECO:0000256" key="1">
    <source>
        <dbReference type="SAM" id="Phobius"/>
    </source>
</evidence>
<keyword evidence="1" id="KW-0812">Transmembrane</keyword>
<keyword evidence="1" id="KW-1133">Transmembrane helix</keyword>